<protein>
    <submittedName>
        <fullName evidence="1">Uncharacterized protein</fullName>
    </submittedName>
</protein>
<organism evidence="1 2">
    <name type="scientific">Glaesserella parasuis</name>
    <name type="common">Haemophilus parasuis</name>
    <dbReference type="NCBI Taxonomy" id="738"/>
    <lineage>
        <taxon>Bacteria</taxon>
        <taxon>Pseudomonadati</taxon>
        <taxon>Pseudomonadota</taxon>
        <taxon>Gammaproteobacteria</taxon>
        <taxon>Pasteurellales</taxon>
        <taxon>Pasteurellaceae</taxon>
        <taxon>Glaesserella</taxon>
    </lineage>
</organism>
<dbReference type="Proteomes" id="UP001148834">
    <property type="component" value="Unassembled WGS sequence"/>
</dbReference>
<evidence type="ECO:0000313" key="1">
    <source>
        <dbReference type="EMBL" id="MDD2168375.1"/>
    </source>
</evidence>
<accession>A0AA42JH41</accession>
<reference evidence="1" key="1">
    <citation type="submission" date="2022-09" db="EMBL/GenBank/DDBJ databases">
        <title>Molecular characterization of Glaesserella parasuis strains circulating in commercial swine farms using whole-genome sequencing.</title>
        <authorList>
            <person name="Mugabi R."/>
            <person name="Clavijo M."/>
            <person name="Li G."/>
        </authorList>
    </citation>
    <scope>NUCLEOTIDE SEQUENCE</scope>
    <source>
        <strain evidence="1">0435-53</strain>
    </source>
</reference>
<evidence type="ECO:0000313" key="2">
    <source>
        <dbReference type="Proteomes" id="UP001148834"/>
    </source>
</evidence>
<name>A0AA42JH41_GLAPU</name>
<dbReference type="EMBL" id="JAODIR010000035">
    <property type="protein sequence ID" value="MDD2168375.1"/>
    <property type="molecule type" value="Genomic_DNA"/>
</dbReference>
<comment type="caution">
    <text evidence="1">The sequence shown here is derived from an EMBL/GenBank/DDBJ whole genome shotgun (WGS) entry which is preliminary data.</text>
</comment>
<sequence>CSCVSLPKKIDICETDAEVIHSSYEIERYISDKPFKIAYYPTIKLNNLGNQCEEYISKINEVGDYFSEKLDGKSMNEMQVLLNKEKDLYRFKYMLPSNGKHKLEVGRKIRINAYQYKKIETIFSSTFFSTKIRIAKIY</sequence>
<dbReference type="AlphaFoldDB" id="A0AA42JH41"/>
<proteinExistence type="predicted"/>
<gene>
    <name evidence="1" type="ORF">N5925_07175</name>
</gene>
<feature type="non-terminal residue" evidence="1">
    <location>
        <position position="1"/>
    </location>
</feature>